<dbReference type="EMBL" id="CNGE01000570">
    <property type="protein sequence ID" value="CKT00538.1"/>
    <property type="molecule type" value="Genomic_DNA"/>
</dbReference>
<reference evidence="5 6" key="1">
    <citation type="submission" date="2015-03" db="EMBL/GenBank/DDBJ databases">
        <authorList>
            <consortium name="Pathogen Informatics"/>
        </authorList>
    </citation>
    <scope>NUCLEOTIDE SEQUENCE [LARGE SCALE GENOMIC DNA]</scope>
    <source>
        <strain evidence="2 8">Bir 172</strain>
        <strain evidence="1 6">H09601792</strain>
        <strain evidence="5">N09902308</strain>
        <strain evidence="3 7">P00601463</strain>
    </source>
</reference>
<organism evidence="1 6">
    <name type="scientific">Mycobacterium tuberculosis</name>
    <dbReference type="NCBI Taxonomy" id="1773"/>
    <lineage>
        <taxon>Bacteria</taxon>
        <taxon>Bacillati</taxon>
        <taxon>Actinomycetota</taxon>
        <taxon>Actinomycetes</taxon>
        <taxon>Mycobacteriales</taxon>
        <taxon>Mycobacteriaceae</taxon>
        <taxon>Mycobacterium</taxon>
        <taxon>Mycobacterium tuberculosis complex</taxon>
    </lineage>
</organism>
<dbReference type="Proteomes" id="UP000048600">
    <property type="component" value="Unassembled WGS sequence"/>
</dbReference>
<evidence type="ECO:0000313" key="7">
    <source>
        <dbReference type="Proteomes" id="UP000048600"/>
    </source>
</evidence>
<accession>A0A654TKL7</accession>
<evidence type="ECO:0000313" key="4">
    <source>
        <dbReference type="EMBL" id="COY90991.1"/>
    </source>
</evidence>
<gene>
    <name evidence="1" type="ORF">ERS007688_01489</name>
    <name evidence="4" type="ORF">ERS007739_03196</name>
    <name evidence="3" type="ORF">ERS007741_04031</name>
    <name evidence="2" type="ORF">ERS027646_02823</name>
</gene>
<evidence type="ECO:0000313" key="6">
    <source>
        <dbReference type="Proteomes" id="UP000046947"/>
    </source>
</evidence>
<dbReference type="AlphaFoldDB" id="A0A654TKL7"/>
<evidence type="ECO:0000313" key="1">
    <source>
        <dbReference type="EMBL" id="CFE49506.1"/>
    </source>
</evidence>
<dbReference type="EMBL" id="CFOH01000193">
    <property type="protein sequence ID" value="CFE49506.1"/>
    <property type="molecule type" value="Genomic_DNA"/>
</dbReference>
<dbReference type="EMBL" id="CSBK01001609">
    <property type="protein sequence ID" value="COY90991.1"/>
    <property type="molecule type" value="Genomic_DNA"/>
</dbReference>
<reference evidence="4" key="2">
    <citation type="submission" date="2015-03" db="EMBL/GenBank/DDBJ databases">
        <authorList>
            <consortium name="Pathogen Informatics"/>
            <person name="Murphy D."/>
        </authorList>
    </citation>
    <scope>NUCLEOTIDE SEQUENCE</scope>
    <source>
        <strain evidence="4">N09902308</strain>
    </source>
</reference>
<dbReference type="Proteomes" id="UP000048948">
    <property type="component" value="Unassembled WGS sequence"/>
</dbReference>
<dbReference type="EMBL" id="CHKL01000727">
    <property type="protein sequence ID" value="COX23438.1"/>
    <property type="molecule type" value="Genomic_DNA"/>
</dbReference>
<dbReference type="Proteomes" id="UP000046947">
    <property type="component" value="Unassembled WGS sequence"/>
</dbReference>
<proteinExistence type="predicted"/>
<evidence type="ECO:0000313" key="2">
    <source>
        <dbReference type="EMBL" id="CKT00538.1"/>
    </source>
</evidence>
<name>A0A654TKL7_MYCTX</name>
<evidence type="ECO:0000313" key="5">
    <source>
        <dbReference type="Proteomes" id="UP000039021"/>
    </source>
</evidence>
<evidence type="ECO:0000313" key="3">
    <source>
        <dbReference type="EMBL" id="COX23438.1"/>
    </source>
</evidence>
<sequence length="127" mass="14078">MQVAQRRQDLQQVGDGLRDGQFLTLAAFERLPADVFHHDVADRIPVPVGVLDKVEDLHDRRVHHLGQELAFGHRHCLRFGITGMHQALEHHRTAVDIAVESEVDPAQSAVRDAAFDLVLAGDDVPGI</sequence>
<dbReference type="Proteomes" id="UP000039021">
    <property type="component" value="Unassembled WGS sequence"/>
</dbReference>
<protein>
    <submittedName>
        <fullName evidence="1">Uncharacterized protein</fullName>
    </submittedName>
</protein>
<evidence type="ECO:0000313" key="8">
    <source>
        <dbReference type="Proteomes" id="UP000048948"/>
    </source>
</evidence>